<feature type="region of interest" description="Disordered" evidence="1">
    <location>
        <begin position="79"/>
        <end position="106"/>
    </location>
</feature>
<feature type="region of interest" description="Disordered" evidence="1">
    <location>
        <begin position="1"/>
        <end position="44"/>
    </location>
</feature>
<evidence type="ECO:0000256" key="1">
    <source>
        <dbReference type="SAM" id="MobiDB-lite"/>
    </source>
</evidence>
<proteinExistence type="predicted"/>
<dbReference type="Proteomes" id="UP000006038">
    <property type="component" value="Unassembled WGS sequence"/>
</dbReference>
<dbReference type="AlphaFoldDB" id="J3LDC3"/>
<sequence>MLTEDDSAPCSRKISAGGGRRSPPWAAARKPVLSGTSAGGGGSSSACRVWGRGCGGGDAGAAARRKNGVETDLLRGWAGSRGEENSLPGVTRPIEETSRSLAGGDCGGIERSAATAEGRGKIAWGVAGPNVRVF</sequence>
<organism evidence="2">
    <name type="scientific">Oryza brachyantha</name>
    <name type="common">malo sina</name>
    <dbReference type="NCBI Taxonomy" id="4533"/>
    <lineage>
        <taxon>Eukaryota</taxon>
        <taxon>Viridiplantae</taxon>
        <taxon>Streptophyta</taxon>
        <taxon>Embryophyta</taxon>
        <taxon>Tracheophyta</taxon>
        <taxon>Spermatophyta</taxon>
        <taxon>Magnoliopsida</taxon>
        <taxon>Liliopsida</taxon>
        <taxon>Poales</taxon>
        <taxon>Poaceae</taxon>
        <taxon>BOP clade</taxon>
        <taxon>Oryzoideae</taxon>
        <taxon>Oryzeae</taxon>
        <taxon>Oryzinae</taxon>
        <taxon>Oryza</taxon>
    </lineage>
</organism>
<accession>J3LDC3</accession>
<protein>
    <recommendedName>
        <fullName evidence="4">DUF834 domain-containing protein</fullName>
    </recommendedName>
</protein>
<evidence type="ECO:0000313" key="2">
    <source>
        <dbReference type="EnsemblPlants" id="OB02G26400.1"/>
    </source>
</evidence>
<keyword evidence="3" id="KW-1185">Reference proteome</keyword>
<dbReference type="Gramene" id="OB02G26400.1">
    <property type="protein sequence ID" value="OB02G26400.1"/>
    <property type="gene ID" value="OB02G26400"/>
</dbReference>
<dbReference type="EnsemblPlants" id="OB02G26400.1">
    <property type="protein sequence ID" value="OB02G26400.1"/>
    <property type="gene ID" value="OB02G26400"/>
</dbReference>
<reference evidence="2" key="1">
    <citation type="submission" date="2013-04" db="UniProtKB">
        <authorList>
            <consortium name="EnsemblPlants"/>
        </authorList>
    </citation>
    <scope>IDENTIFICATION</scope>
</reference>
<evidence type="ECO:0000313" key="3">
    <source>
        <dbReference type="Proteomes" id="UP000006038"/>
    </source>
</evidence>
<dbReference type="HOGENOM" id="CLU_1899422_0_0_1"/>
<name>J3LDC3_ORYBR</name>
<evidence type="ECO:0008006" key="4">
    <source>
        <dbReference type="Google" id="ProtNLM"/>
    </source>
</evidence>